<name>A0A644XEF5_9ZZZZ</name>
<dbReference type="AlphaFoldDB" id="A0A644XEF5"/>
<accession>A0A644XEF5</accession>
<gene>
    <name evidence="1" type="ORF">SDC9_60970</name>
</gene>
<organism evidence="1">
    <name type="scientific">bioreactor metagenome</name>
    <dbReference type="NCBI Taxonomy" id="1076179"/>
    <lineage>
        <taxon>unclassified sequences</taxon>
        <taxon>metagenomes</taxon>
        <taxon>ecological metagenomes</taxon>
    </lineage>
</organism>
<comment type="caution">
    <text evidence="1">The sequence shown here is derived from an EMBL/GenBank/DDBJ whole genome shotgun (WGS) entry which is preliminary data.</text>
</comment>
<sequence length="164" mass="18664">MAAFANATVENVALVDTSRFRELEVEPIKIDWYVIDCTAALTDEVPVVASEYIVSRLATIEANDTQQPFLYKQSEGVVNGRFGESLPLSCEVSVDLFDGGVSVAAIHIVEKQQTLERRFDTLRFEERSKFGEILHNGAFQNRKNIAFRIILNKYYRECECMSMR</sequence>
<proteinExistence type="predicted"/>
<protein>
    <submittedName>
        <fullName evidence="1">Uncharacterized protein</fullName>
    </submittedName>
</protein>
<evidence type="ECO:0000313" key="1">
    <source>
        <dbReference type="EMBL" id="MPM14606.1"/>
    </source>
</evidence>
<dbReference type="EMBL" id="VSSQ01002307">
    <property type="protein sequence ID" value="MPM14606.1"/>
    <property type="molecule type" value="Genomic_DNA"/>
</dbReference>
<reference evidence="1" key="1">
    <citation type="submission" date="2019-08" db="EMBL/GenBank/DDBJ databases">
        <authorList>
            <person name="Kucharzyk K."/>
            <person name="Murdoch R.W."/>
            <person name="Higgins S."/>
            <person name="Loffler F."/>
        </authorList>
    </citation>
    <scope>NUCLEOTIDE SEQUENCE</scope>
</reference>